<evidence type="ECO:0000313" key="2">
    <source>
        <dbReference type="Proteomes" id="UP000299102"/>
    </source>
</evidence>
<organism evidence="1 2">
    <name type="scientific">Eumeta variegata</name>
    <name type="common">Bagworm moth</name>
    <name type="synonym">Eumeta japonica</name>
    <dbReference type="NCBI Taxonomy" id="151549"/>
    <lineage>
        <taxon>Eukaryota</taxon>
        <taxon>Metazoa</taxon>
        <taxon>Ecdysozoa</taxon>
        <taxon>Arthropoda</taxon>
        <taxon>Hexapoda</taxon>
        <taxon>Insecta</taxon>
        <taxon>Pterygota</taxon>
        <taxon>Neoptera</taxon>
        <taxon>Endopterygota</taxon>
        <taxon>Lepidoptera</taxon>
        <taxon>Glossata</taxon>
        <taxon>Ditrysia</taxon>
        <taxon>Tineoidea</taxon>
        <taxon>Psychidae</taxon>
        <taxon>Oiketicinae</taxon>
        <taxon>Eumeta</taxon>
    </lineage>
</organism>
<dbReference type="AlphaFoldDB" id="A0A4C2AB78"/>
<gene>
    <name evidence="1" type="ORF">EVAR_103863_1</name>
</gene>
<evidence type="ECO:0000313" key="1">
    <source>
        <dbReference type="EMBL" id="GBP97350.1"/>
    </source>
</evidence>
<name>A0A4C2AB78_EUMVA</name>
<proteinExistence type="predicted"/>
<accession>A0A4C2AB78</accession>
<dbReference type="OrthoDB" id="10026072at2759"/>
<keyword evidence="2" id="KW-1185">Reference proteome</keyword>
<comment type="caution">
    <text evidence="1">The sequence shown here is derived from an EMBL/GenBank/DDBJ whole genome shotgun (WGS) entry which is preliminary data.</text>
</comment>
<dbReference type="EMBL" id="BGZK01002917">
    <property type="protein sequence ID" value="GBP97350.1"/>
    <property type="molecule type" value="Genomic_DNA"/>
</dbReference>
<reference evidence="1 2" key="1">
    <citation type="journal article" date="2019" name="Commun. Biol.">
        <title>The bagworm genome reveals a unique fibroin gene that provides high tensile strength.</title>
        <authorList>
            <person name="Kono N."/>
            <person name="Nakamura H."/>
            <person name="Ohtoshi R."/>
            <person name="Tomita M."/>
            <person name="Numata K."/>
            <person name="Arakawa K."/>
        </authorList>
    </citation>
    <scope>NUCLEOTIDE SEQUENCE [LARGE SCALE GENOMIC DNA]</scope>
</reference>
<dbReference type="Proteomes" id="UP000299102">
    <property type="component" value="Unassembled WGS sequence"/>
</dbReference>
<protein>
    <submittedName>
        <fullName evidence="1">Uncharacterized protein</fullName>
    </submittedName>
</protein>
<sequence>MELEVAKHKLETAKARAQAATAGKLSASAPPAPESTVARISYAGALKISKGAPPKPLPAARGPVIAIYPANEESTKTAEETKKIFKASVDPAKMNIQVDKIKKIGNAGVIVQTTNMESAIKIKENPALTKAGLKIGEPKQNKPLVKFSDMDNYIGFDKFLEELAAQNSMGDEWSLEQLAKQCKLSFKKRRRGSPEASYVVECSRIEKSTD</sequence>